<evidence type="ECO:0000313" key="6">
    <source>
        <dbReference type="EMBL" id="AAU06551.1"/>
    </source>
</evidence>
<dbReference type="PANTHER" id="PTHR10083">
    <property type="entry name" value="KUNITZ-TYPE PROTEASE INHIBITOR-RELATED"/>
    <property type="match status" value="1"/>
</dbReference>
<feature type="domain" description="BPTI/Kunitz inhibitor" evidence="5">
    <location>
        <begin position="101"/>
        <end position="151"/>
    </location>
</feature>
<evidence type="ECO:0000256" key="4">
    <source>
        <dbReference type="SAM" id="SignalP"/>
    </source>
</evidence>
<dbReference type="SUPFAM" id="SSF57362">
    <property type="entry name" value="BPTI-like"/>
    <property type="match status" value="2"/>
</dbReference>
<proteinExistence type="evidence at transcript level"/>
<dbReference type="VEuPathDB" id="VectorBase:CSON011060"/>
<dbReference type="PANTHER" id="PTHR10083:SF374">
    <property type="entry name" value="BPTI_KUNITZ INHIBITOR DOMAIN-CONTAINING PROTEIN"/>
    <property type="match status" value="1"/>
</dbReference>
<dbReference type="InterPro" id="IPR036880">
    <property type="entry name" value="Kunitz_BPTI_sf"/>
</dbReference>
<protein>
    <submittedName>
        <fullName evidence="6">Tissue factor pathway inhibitor</fullName>
    </submittedName>
</protein>
<dbReference type="EMBL" id="AY603643">
    <property type="protein sequence ID" value="AAU06551.1"/>
    <property type="molecule type" value="mRNA"/>
</dbReference>
<evidence type="ECO:0000256" key="2">
    <source>
        <dbReference type="ARBA" id="ARBA00022900"/>
    </source>
</evidence>
<evidence type="ECO:0000256" key="3">
    <source>
        <dbReference type="ARBA" id="ARBA00023157"/>
    </source>
</evidence>
<keyword evidence="2" id="KW-0722">Serine protease inhibitor</keyword>
<keyword evidence="4" id="KW-0732">Signal</keyword>
<name>Q66TW3_CULSO</name>
<evidence type="ECO:0000256" key="1">
    <source>
        <dbReference type="ARBA" id="ARBA00022690"/>
    </source>
</evidence>
<dbReference type="InterPro" id="IPR050098">
    <property type="entry name" value="TFPI/VKTCI-like"/>
</dbReference>
<feature type="signal peptide" evidence="4">
    <location>
        <begin position="1"/>
        <end position="24"/>
    </location>
</feature>
<dbReference type="Pfam" id="PF00014">
    <property type="entry name" value="Kunitz_BPTI"/>
    <property type="match status" value="2"/>
</dbReference>
<sequence>MRFKTTTQLLIIVIIQLMINIAESRALKVWTPPSICQGGMDRGGCNANVTRYFFNNHTMKCEEFSWSACGGNNNNFVKLDSCKRQCESKIPARHKPELKKCFLKPDEGVGRAILKAFYYNPKNRRCEEFEYGGLGGNENNFETMEKCEEECKNRIRVKPKNQRNGP</sequence>
<feature type="domain" description="BPTI/Kunitz inhibitor" evidence="5">
    <location>
        <begin position="36"/>
        <end position="86"/>
    </location>
</feature>
<dbReference type="AlphaFoldDB" id="Q66TW3"/>
<feature type="chain" id="PRO_5004269548" evidence="4">
    <location>
        <begin position="25"/>
        <end position="166"/>
    </location>
</feature>
<keyword evidence="3" id="KW-1015">Disulfide bond</keyword>
<dbReference type="PROSITE" id="PS50279">
    <property type="entry name" value="BPTI_KUNITZ_2"/>
    <property type="match status" value="2"/>
</dbReference>
<accession>Q66TW3</accession>
<dbReference type="InterPro" id="IPR002223">
    <property type="entry name" value="Kunitz_BPTI"/>
</dbReference>
<dbReference type="PRINTS" id="PR00759">
    <property type="entry name" value="BASICPTASE"/>
</dbReference>
<keyword evidence="1" id="KW-0646">Protease inhibitor</keyword>
<evidence type="ECO:0000259" key="5">
    <source>
        <dbReference type="PROSITE" id="PS50279"/>
    </source>
</evidence>
<organism evidence="6">
    <name type="scientific">Culicoides sonorensis</name>
    <name type="common">Biting midge</name>
    <dbReference type="NCBI Taxonomy" id="179676"/>
    <lineage>
        <taxon>Eukaryota</taxon>
        <taxon>Metazoa</taxon>
        <taxon>Ecdysozoa</taxon>
        <taxon>Arthropoda</taxon>
        <taxon>Hexapoda</taxon>
        <taxon>Insecta</taxon>
        <taxon>Pterygota</taxon>
        <taxon>Neoptera</taxon>
        <taxon>Endopterygota</taxon>
        <taxon>Diptera</taxon>
        <taxon>Nematocera</taxon>
        <taxon>Chironomoidea</taxon>
        <taxon>Ceratopogonidae</taxon>
        <taxon>Ceratopogoninae</taxon>
        <taxon>Culicoides</taxon>
        <taxon>Monoculicoides</taxon>
    </lineage>
</organism>
<dbReference type="Gene3D" id="4.10.410.10">
    <property type="entry name" value="Pancreatic trypsin inhibitor Kunitz domain"/>
    <property type="match status" value="2"/>
</dbReference>
<reference evidence="6" key="1">
    <citation type="journal article" date="2005" name="Insect Mol. Biol.">
        <title>Midgut and salivary gland transcriptomes of the arbovirus vector Culicoides sonorensis (Diptera: Ceratopogonidae).</title>
        <authorList>
            <person name="Campbell C.L."/>
            <person name="Vandyke K.A."/>
            <person name="Letchworth G.J."/>
            <person name="Drolet B.S."/>
            <person name="Hanekamp T."/>
            <person name="Wilson W.C."/>
        </authorList>
    </citation>
    <scope>NUCLEOTIDE SEQUENCE</scope>
</reference>
<dbReference type="GO" id="GO:0004867">
    <property type="term" value="F:serine-type endopeptidase inhibitor activity"/>
    <property type="evidence" value="ECO:0007669"/>
    <property type="project" value="UniProtKB-KW"/>
</dbReference>
<dbReference type="SMART" id="SM00131">
    <property type="entry name" value="KU"/>
    <property type="match status" value="2"/>
</dbReference>